<reference evidence="2 3" key="1">
    <citation type="submission" date="2020-08" db="EMBL/GenBank/DDBJ databases">
        <title>Genomic Encyclopedia of Type Strains, Phase IV (KMG-IV): sequencing the most valuable type-strain genomes for metagenomic binning, comparative biology and taxonomic classification.</title>
        <authorList>
            <person name="Goeker M."/>
        </authorList>
    </citation>
    <scope>NUCLEOTIDE SEQUENCE [LARGE SCALE GENOMIC DNA]</scope>
    <source>
        <strain evidence="2 3">DSM 45385</strain>
    </source>
</reference>
<gene>
    <name evidence="2" type="ORF">HNR40_007828</name>
</gene>
<proteinExistence type="predicted"/>
<organism evidence="2 3">
    <name type="scientific">Nonomuraea endophytica</name>
    <dbReference type="NCBI Taxonomy" id="714136"/>
    <lineage>
        <taxon>Bacteria</taxon>
        <taxon>Bacillati</taxon>
        <taxon>Actinomycetota</taxon>
        <taxon>Actinomycetes</taxon>
        <taxon>Streptosporangiales</taxon>
        <taxon>Streptosporangiaceae</taxon>
        <taxon>Nonomuraea</taxon>
    </lineage>
</organism>
<accession>A0A7W8AA11</accession>
<dbReference type="RefSeq" id="WP_184970474.1">
    <property type="nucleotide sequence ID" value="NZ_JACHIN010000013.1"/>
</dbReference>
<dbReference type="EMBL" id="JACHIN010000013">
    <property type="protein sequence ID" value="MBB5082333.1"/>
    <property type="molecule type" value="Genomic_DNA"/>
</dbReference>
<sequence length="122" mass="13358">MLKEVSAVSALVAAVLLPSSDVQAQVTTTTTATSSPCGTALSFAPKCQWFEKKDRRCLYCKQKKKGGGWKKKYCEDSKKTPEDTGTINCDNVKSPTADRPNRTCRVCQNEKTGKVISRDCFG</sequence>
<feature type="signal peptide" evidence="1">
    <location>
        <begin position="1"/>
        <end position="24"/>
    </location>
</feature>
<protein>
    <submittedName>
        <fullName evidence="2">Uncharacterized protein</fullName>
    </submittedName>
</protein>
<comment type="caution">
    <text evidence="2">The sequence shown here is derived from an EMBL/GenBank/DDBJ whole genome shotgun (WGS) entry which is preliminary data.</text>
</comment>
<feature type="chain" id="PRO_5030557267" evidence="1">
    <location>
        <begin position="25"/>
        <end position="122"/>
    </location>
</feature>
<evidence type="ECO:0000313" key="3">
    <source>
        <dbReference type="Proteomes" id="UP000568380"/>
    </source>
</evidence>
<keyword evidence="1" id="KW-0732">Signal</keyword>
<evidence type="ECO:0000256" key="1">
    <source>
        <dbReference type="SAM" id="SignalP"/>
    </source>
</evidence>
<dbReference type="AlphaFoldDB" id="A0A7W8AA11"/>
<dbReference type="Proteomes" id="UP000568380">
    <property type="component" value="Unassembled WGS sequence"/>
</dbReference>
<keyword evidence="3" id="KW-1185">Reference proteome</keyword>
<evidence type="ECO:0000313" key="2">
    <source>
        <dbReference type="EMBL" id="MBB5082333.1"/>
    </source>
</evidence>
<name>A0A7W8AA11_9ACTN</name>